<dbReference type="RefSeq" id="XP_040787077.1">
    <property type="nucleotide sequence ID" value="XM_040927396.1"/>
</dbReference>
<sequence length="120" mass="13569">DNRLDTRETREVAIGAAIRKGNLPLVEFIMDARWGPPDFFSSALCVEENLKPGTLASPLADFVSRLFALFASYTSTGYPIEIHPPDDYRILCYAAFHKPQRADVVEWVLDHGTLEFRELV</sequence>
<organism evidence="1 2">
    <name type="scientific">Cucurbitaria berberidis CBS 394.84</name>
    <dbReference type="NCBI Taxonomy" id="1168544"/>
    <lineage>
        <taxon>Eukaryota</taxon>
        <taxon>Fungi</taxon>
        <taxon>Dikarya</taxon>
        <taxon>Ascomycota</taxon>
        <taxon>Pezizomycotina</taxon>
        <taxon>Dothideomycetes</taxon>
        <taxon>Pleosporomycetidae</taxon>
        <taxon>Pleosporales</taxon>
        <taxon>Pleosporineae</taxon>
        <taxon>Cucurbitariaceae</taxon>
        <taxon>Cucurbitaria</taxon>
    </lineage>
</organism>
<protein>
    <submittedName>
        <fullName evidence="1">Uncharacterized protein</fullName>
    </submittedName>
</protein>
<feature type="non-terminal residue" evidence="1">
    <location>
        <position position="1"/>
    </location>
</feature>
<evidence type="ECO:0000313" key="2">
    <source>
        <dbReference type="Proteomes" id="UP000800039"/>
    </source>
</evidence>
<dbReference type="Proteomes" id="UP000800039">
    <property type="component" value="Unassembled WGS sequence"/>
</dbReference>
<dbReference type="OrthoDB" id="4772757at2759"/>
<comment type="caution">
    <text evidence="1">The sequence shown here is derived from an EMBL/GenBank/DDBJ whole genome shotgun (WGS) entry which is preliminary data.</text>
</comment>
<keyword evidence="2" id="KW-1185">Reference proteome</keyword>
<gene>
    <name evidence="1" type="ORF">K460DRAFT_252957</name>
</gene>
<feature type="non-terminal residue" evidence="1">
    <location>
        <position position="120"/>
    </location>
</feature>
<evidence type="ECO:0000313" key="1">
    <source>
        <dbReference type="EMBL" id="KAF1844514.1"/>
    </source>
</evidence>
<proteinExistence type="predicted"/>
<dbReference type="EMBL" id="ML976616">
    <property type="protein sequence ID" value="KAF1844514.1"/>
    <property type="molecule type" value="Genomic_DNA"/>
</dbReference>
<dbReference type="GeneID" id="63844649"/>
<reference evidence="1" key="1">
    <citation type="submission" date="2020-01" db="EMBL/GenBank/DDBJ databases">
        <authorList>
            <consortium name="DOE Joint Genome Institute"/>
            <person name="Haridas S."/>
            <person name="Albert R."/>
            <person name="Binder M."/>
            <person name="Bloem J."/>
            <person name="Labutti K."/>
            <person name="Salamov A."/>
            <person name="Andreopoulos B."/>
            <person name="Baker S.E."/>
            <person name="Barry K."/>
            <person name="Bills G."/>
            <person name="Bluhm B.H."/>
            <person name="Cannon C."/>
            <person name="Castanera R."/>
            <person name="Culley D.E."/>
            <person name="Daum C."/>
            <person name="Ezra D."/>
            <person name="Gonzalez J.B."/>
            <person name="Henrissat B."/>
            <person name="Kuo A."/>
            <person name="Liang C."/>
            <person name="Lipzen A."/>
            <person name="Lutzoni F."/>
            <person name="Magnuson J."/>
            <person name="Mondo S."/>
            <person name="Nolan M."/>
            <person name="Ohm R."/>
            <person name="Pangilinan J."/>
            <person name="Park H.-J."/>
            <person name="Ramirez L."/>
            <person name="Alfaro M."/>
            <person name="Sun H."/>
            <person name="Tritt A."/>
            <person name="Yoshinaga Y."/>
            <person name="Zwiers L.-H."/>
            <person name="Turgeon B.G."/>
            <person name="Goodwin S.B."/>
            <person name="Spatafora J.W."/>
            <person name="Crous P.W."/>
            <person name="Grigoriev I.V."/>
        </authorList>
    </citation>
    <scope>NUCLEOTIDE SEQUENCE</scope>
    <source>
        <strain evidence="1">CBS 394.84</strain>
    </source>
</reference>
<accession>A0A9P4GFJ2</accession>
<name>A0A9P4GFJ2_9PLEO</name>
<dbReference type="AlphaFoldDB" id="A0A9P4GFJ2"/>